<name>A0ABR7RPQ1_9PROT</name>
<dbReference type="Pfam" id="PF01546">
    <property type="entry name" value="Peptidase_M20"/>
    <property type="match status" value="1"/>
</dbReference>
<evidence type="ECO:0000256" key="1">
    <source>
        <dbReference type="ARBA" id="ARBA00022801"/>
    </source>
</evidence>
<dbReference type="RefSeq" id="WP_187785732.1">
    <property type="nucleotide sequence ID" value="NZ_JACTVA010000035.1"/>
</dbReference>
<evidence type="ECO:0000259" key="2">
    <source>
        <dbReference type="Pfam" id="PF07687"/>
    </source>
</evidence>
<dbReference type="InterPro" id="IPR017439">
    <property type="entry name" value="Amidohydrolase"/>
</dbReference>
<feature type="domain" description="Peptidase M20 dimerisation" evidence="2">
    <location>
        <begin position="197"/>
        <end position="291"/>
    </location>
</feature>
<gene>
    <name evidence="3" type="ORF">IBL26_17150</name>
</gene>
<organism evidence="3 4">
    <name type="scientific">Teichococcus aerophilus</name>
    <dbReference type="NCBI Taxonomy" id="1224513"/>
    <lineage>
        <taxon>Bacteria</taxon>
        <taxon>Pseudomonadati</taxon>
        <taxon>Pseudomonadota</taxon>
        <taxon>Alphaproteobacteria</taxon>
        <taxon>Acetobacterales</taxon>
        <taxon>Roseomonadaceae</taxon>
        <taxon>Roseomonas</taxon>
    </lineage>
</organism>
<evidence type="ECO:0000313" key="4">
    <source>
        <dbReference type="Proteomes" id="UP000626026"/>
    </source>
</evidence>
<evidence type="ECO:0000313" key="3">
    <source>
        <dbReference type="EMBL" id="MBC9208579.1"/>
    </source>
</evidence>
<accession>A0ABR7RPQ1</accession>
<keyword evidence="4" id="KW-1185">Reference proteome</keyword>
<dbReference type="PIRSF" id="PIRSF005962">
    <property type="entry name" value="Pept_M20D_amidohydro"/>
    <property type="match status" value="1"/>
</dbReference>
<dbReference type="PANTHER" id="PTHR11014:SF63">
    <property type="entry name" value="METALLOPEPTIDASE, PUTATIVE (AFU_ORTHOLOGUE AFUA_6G09600)-RELATED"/>
    <property type="match status" value="1"/>
</dbReference>
<dbReference type="InterPro" id="IPR011650">
    <property type="entry name" value="Peptidase_M20_dimer"/>
</dbReference>
<dbReference type="Pfam" id="PF07687">
    <property type="entry name" value="M20_dimer"/>
    <property type="match status" value="1"/>
</dbReference>
<dbReference type="EMBL" id="JACTVA010000035">
    <property type="protein sequence ID" value="MBC9208579.1"/>
    <property type="molecule type" value="Genomic_DNA"/>
</dbReference>
<dbReference type="Proteomes" id="UP000626026">
    <property type="component" value="Unassembled WGS sequence"/>
</dbReference>
<dbReference type="InterPro" id="IPR002933">
    <property type="entry name" value="Peptidase_M20"/>
</dbReference>
<protein>
    <submittedName>
        <fullName evidence="3">Amidohydrolase</fullName>
    </submittedName>
</protein>
<proteinExistence type="predicted"/>
<dbReference type="PANTHER" id="PTHR11014">
    <property type="entry name" value="PEPTIDASE M20 FAMILY MEMBER"/>
    <property type="match status" value="1"/>
</dbReference>
<keyword evidence="1" id="KW-0378">Hydrolase</keyword>
<dbReference type="InterPro" id="IPR036264">
    <property type="entry name" value="Bact_exopeptidase_dim_dom"/>
</dbReference>
<comment type="caution">
    <text evidence="3">The sequence shown here is derived from an EMBL/GenBank/DDBJ whole genome shotgun (WGS) entry which is preliminary data.</text>
</comment>
<dbReference type="Gene3D" id="3.30.70.360">
    <property type="match status" value="1"/>
</dbReference>
<dbReference type="SUPFAM" id="SSF55031">
    <property type="entry name" value="Bacterial exopeptidase dimerisation domain"/>
    <property type="match status" value="1"/>
</dbReference>
<sequence length="402" mass="42715">MPKETDARVAAIAAEATEWRRDIHAHPELAFQEHRTSDLVAAKLESWGIEVTRGIAGTGLVGTLRGGRAAAGDGRGANSPRAIGLRADMDALPMQEITGLPYASQTPGKMHACGHDGHTSMLLGAAKYLAETKNFDGTVHFIFQPAEEDGGGGEVMVKEGLFDRFPCDAVFGIHNDSRTEAGTFVITRGTTNAAADSIDIVVKGMGGHAARPHTAIDPVVAAAHIIVAAQTVVSRHTDPLDSAVISLCTVHGGTARNVIPEEVTITGTVRTLLPETRDAVEEQLRNVITATATAHGTQVEIRYARGYPPVVNTDSAVERAQLAAAAMAGEARLVRERPPTMGGEDFAYMANTVPGCFIRLGQVDMSKENFATHHPRYNFNDAILPTGIAFWSSLVEQELAGE</sequence>
<dbReference type="CDD" id="cd05666">
    <property type="entry name" value="M20_Acy1-like"/>
    <property type="match status" value="1"/>
</dbReference>
<reference evidence="3 4" key="1">
    <citation type="journal article" date="2013" name="Int. J. Syst. Evol. Microbiol.">
        <title>Roseomonas aerophila sp. nov., isolated from air.</title>
        <authorList>
            <person name="Kim S.J."/>
            <person name="Weon H.Y."/>
            <person name="Ahn J.H."/>
            <person name="Hong S.B."/>
            <person name="Seok S.J."/>
            <person name="Whang K.S."/>
            <person name="Kwon S.W."/>
        </authorList>
    </citation>
    <scope>NUCLEOTIDE SEQUENCE [LARGE SCALE GENOMIC DNA]</scope>
    <source>
        <strain evidence="3 4">NBRC 108923</strain>
    </source>
</reference>
<dbReference type="NCBIfam" id="TIGR01891">
    <property type="entry name" value="amidohydrolases"/>
    <property type="match status" value="1"/>
</dbReference>
<dbReference type="SUPFAM" id="SSF53187">
    <property type="entry name" value="Zn-dependent exopeptidases"/>
    <property type="match status" value="1"/>
</dbReference>
<dbReference type="Gene3D" id="3.40.630.10">
    <property type="entry name" value="Zn peptidases"/>
    <property type="match status" value="1"/>
</dbReference>